<sequence>MAAPATTLLDLPDELILEIIRPLSCIRSYETQSTAFKDKKKERARQHENHVRQLALHSICLASRRLRGIAIPTLYASFNASASLYGYERVRLFHRTITSLEHGLGLNSRLAEYIQYVEIRLADSHGNHLSNDLETLELSQYYYLLGEILMQVSNIQHLSIVSVENEEFSLWSPILPGHLAAGASTRLGTVASHGFPKLQTLNLQIHALGYDSSPIHAMFHRVCSAMTSVLSLTDLRTSSFSSTGSIKPLSGSFQSLRRLEITECELPFDEVLNLWSACEGLRHIVCSWAYLDGQGVTPSDLYTGLLRHSKTLETLCLNLREVRFDSPATQLRLGSLQPFTRLESLTICEIALLGTLISLEGPFGPDLHNHISDCLPESLKHLELLFTKGVGRDSGSDPSELDDLLELWHLAENCKSAMPELARVSVRSAFRRGAPRLTKAFNDIGLQFENFEETLQFENIEEALQFEVIEEALP</sequence>
<dbReference type="SUPFAM" id="SSF52047">
    <property type="entry name" value="RNI-like"/>
    <property type="match status" value="1"/>
</dbReference>
<dbReference type="InterPro" id="IPR032675">
    <property type="entry name" value="LRR_dom_sf"/>
</dbReference>
<comment type="caution">
    <text evidence="1">The sequence shown here is derived from an EMBL/GenBank/DDBJ whole genome shotgun (WGS) entry which is preliminary data.</text>
</comment>
<dbReference type="AlphaFoldDB" id="A0A9W8Y659"/>
<dbReference type="Gene3D" id="3.80.10.10">
    <property type="entry name" value="Ribonuclease Inhibitor"/>
    <property type="match status" value="1"/>
</dbReference>
<organism evidence="1 2">
    <name type="scientific">Neocucurbitaria cava</name>
    <dbReference type="NCBI Taxonomy" id="798079"/>
    <lineage>
        <taxon>Eukaryota</taxon>
        <taxon>Fungi</taxon>
        <taxon>Dikarya</taxon>
        <taxon>Ascomycota</taxon>
        <taxon>Pezizomycotina</taxon>
        <taxon>Dothideomycetes</taxon>
        <taxon>Pleosporomycetidae</taxon>
        <taxon>Pleosporales</taxon>
        <taxon>Pleosporineae</taxon>
        <taxon>Cucurbitariaceae</taxon>
        <taxon>Neocucurbitaria</taxon>
    </lineage>
</organism>
<dbReference type="Proteomes" id="UP001140560">
    <property type="component" value="Unassembled WGS sequence"/>
</dbReference>
<protein>
    <submittedName>
        <fullName evidence="1">Uncharacterized protein</fullName>
    </submittedName>
</protein>
<dbReference type="OrthoDB" id="2520703at2759"/>
<accession>A0A9W8Y659</accession>
<evidence type="ECO:0000313" key="2">
    <source>
        <dbReference type="Proteomes" id="UP001140560"/>
    </source>
</evidence>
<name>A0A9W8Y659_9PLEO</name>
<evidence type="ECO:0000313" key="1">
    <source>
        <dbReference type="EMBL" id="KAJ4366781.1"/>
    </source>
</evidence>
<gene>
    <name evidence="1" type="ORF">N0V83_007306</name>
</gene>
<keyword evidence="2" id="KW-1185">Reference proteome</keyword>
<proteinExistence type="predicted"/>
<reference evidence="1" key="1">
    <citation type="submission" date="2022-10" db="EMBL/GenBank/DDBJ databases">
        <title>Tapping the CABI collections for fungal endophytes: first genome assemblies for Collariella, Neodidymelliopsis, Ascochyta clinopodiicola, Didymella pomorum, Didymosphaeria variabile, Neocosmospora piperis and Neocucurbitaria cava.</title>
        <authorList>
            <person name="Hill R."/>
        </authorList>
    </citation>
    <scope>NUCLEOTIDE SEQUENCE</scope>
    <source>
        <strain evidence="1">IMI 356814</strain>
    </source>
</reference>
<dbReference type="EMBL" id="JAPEUY010000013">
    <property type="protein sequence ID" value="KAJ4366781.1"/>
    <property type="molecule type" value="Genomic_DNA"/>
</dbReference>